<dbReference type="PANTHER" id="PTHR35790:SF4">
    <property type="entry name" value="HTH-TYPE TRANSCRIPTIONAL REGULATOR PCHR"/>
    <property type="match status" value="1"/>
</dbReference>
<evidence type="ECO:0000256" key="3">
    <source>
        <dbReference type="ARBA" id="ARBA00023163"/>
    </source>
</evidence>
<dbReference type="PROSITE" id="PS50995">
    <property type="entry name" value="HTH_MARR_2"/>
    <property type="match status" value="1"/>
</dbReference>
<dbReference type="InterPro" id="IPR036390">
    <property type="entry name" value="WH_DNA-bd_sf"/>
</dbReference>
<evidence type="ECO:0000256" key="1">
    <source>
        <dbReference type="ARBA" id="ARBA00023015"/>
    </source>
</evidence>
<evidence type="ECO:0000313" key="6">
    <source>
        <dbReference type="Proteomes" id="UP000676601"/>
    </source>
</evidence>
<dbReference type="SUPFAM" id="SSF46785">
    <property type="entry name" value="Winged helix' DNA-binding domain"/>
    <property type="match status" value="1"/>
</dbReference>
<evidence type="ECO:0000259" key="4">
    <source>
        <dbReference type="PROSITE" id="PS50995"/>
    </source>
</evidence>
<evidence type="ECO:0000256" key="2">
    <source>
        <dbReference type="ARBA" id="ARBA00023125"/>
    </source>
</evidence>
<keyword evidence="2" id="KW-0238">DNA-binding</keyword>
<dbReference type="InterPro" id="IPR000835">
    <property type="entry name" value="HTH_MarR-typ"/>
</dbReference>
<proteinExistence type="predicted"/>
<dbReference type="Proteomes" id="UP000676601">
    <property type="component" value="Unassembled WGS sequence"/>
</dbReference>
<feature type="domain" description="HTH marR-type" evidence="4">
    <location>
        <begin position="1"/>
        <end position="143"/>
    </location>
</feature>
<reference evidence="5 6" key="1">
    <citation type="submission" date="2021-03" db="EMBL/GenBank/DDBJ databases">
        <title>Antimicrobial resistance genes in bacteria isolated from Japanese honey, and their potential for conferring macrolide and lincosamide resistance in the American foulbrood pathogen Paenibacillus larvae.</title>
        <authorList>
            <person name="Okamoto M."/>
            <person name="Kumagai M."/>
            <person name="Kanamori H."/>
            <person name="Takamatsu D."/>
        </authorList>
    </citation>
    <scope>NUCLEOTIDE SEQUENCE [LARGE SCALE GENOMIC DNA]</scope>
    <source>
        <strain evidence="5 6">J21TS7</strain>
    </source>
</reference>
<accession>A0ABQ4LC56</accession>
<dbReference type="RefSeq" id="WP_145133775.1">
    <property type="nucleotide sequence ID" value="NZ_BORU01000001.1"/>
</dbReference>
<keyword evidence="1" id="KW-0805">Transcription regulation</keyword>
<dbReference type="PANTHER" id="PTHR35790">
    <property type="entry name" value="HTH-TYPE TRANSCRIPTIONAL REGULATOR PCHR"/>
    <property type="match status" value="1"/>
</dbReference>
<keyword evidence="6" id="KW-1185">Reference proteome</keyword>
<protein>
    <recommendedName>
        <fullName evidence="4">HTH marR-type domain-containing protein</fullName>
    </recommendedName>
</protein>
<dbReference type="SMART" id="SM00347">
    <property type="entry name" value="HTH_MARR"/>
    <property type="match status" value="1"/>
</dbReference>
<organism evidence="5 6">
    <name type="scientific">Paenibacillus cineris</name>
    <dbReference type="NCBI Taxonomy" id="237530"/>
    <lineage>
        <taxon>Bacteria</taxon>
        <taxon>Bacillati</taxon>
        <taxon>Bacillota</taxon>
        <taxon>Bacilli</taxon>
        <taxon>Bacillales</taxon>
        <taxon>Paenibacillaceae</taxon>
        <taxon>Paenibacillus</taxon>
    </lineage>
</organism>
<sequence>MDQFHIQVDLALGRMFEIYNLLNKKPKEYVSGMLLYYSEIHMIEAIGRHQDSNLTELAGILNITKGTASKTIAKLGSKGLICKFQREDNKKEVHFRLTELGQLAFEGHYRYHESRSSDIDRDFDSYSPDEQKLILHFIERYTEELSRYLEE</sequence>
<dbReference type="EMBL" id="BORU01000001">
    <property type="protein sequence ID" value="GIO54072.1"/>
    <property type="molecule type" value="Genomic_DNA"/>
</dbReference>
<name>A0ABQ4LC56_9BACL</name>
<dbReference type="Pfam" id="PF01047">
    <property type="entry name" value="MarR"/>
    <property type="match status" value="1"/>
</dbReference>
<comment type="caution">
    <text evidence="5">The sequence shown here is derived from an EMBL/GenBank/DDBJ whole genome shotgun (WGS) entry which is preliminary data.</text>
</comment>
<dbReference type="Gene3D" id="1.10.10.10">
    <property type="entry name" value="Winged helix-like DNA-binding domain superfamily/Winged helix DNA-binding domain"/>
    <property type="match status" value="1"/>
</dbReference>
<keyword evidence="3" id="KW-0804">Transcription</keyword>
<dbReference type="InterPro" id="IPR036388">
    <property type="entry name" value="WH-like_DNA-bd_sf"/>
</dbReference>
<dbReference type="InterPro" id="IPR052067">
    <property type="entry name" value="Metal_resp_HTH_trans_reg"/>
</dbReference>
<evidence type="ECO:0000313" key="5">
    <source>
        <dbReference type="EMBL" id="GIO54072.1"/>
    </source>
</evidence>
<gene>
    <name evidence="5" type="ORF">J21TS7_23900</name>
</gene>